<feature type="compositionally biased region" description="Polar residues" evidence="1">
    <location>
        <begin position="194"/>
        <end position="215"/>
    </location>
</feature>
<comment type="caution">
    <text evidence="3">The sequence shown here is derived from an EMBL/GenBank/DDBJ whole genome shotgun (WGS) entry which is preliminary data.</text>
</comment>
<name>A0A507E3W5_9FUNG</name>
<dbReference type="PANTHER" id="PTHR43830">
    <property type="entry name" value="PROTEIN PSP1"/>
    <property type="match status" value="1"/>
</dbReference>
<evidence type="ECO:0000256" key="1">
    <source>
        <dbReference type="SAM" id="MobiDB-lite"/>
    </source>
</evidence>
<dbReference type="Pfam" id="PF04468">
    <property type="entry name" value="PSP1"/>
    <property type="match status" value="1"/>
</dbReference>
<dbReference type="NCBIfam" id="NF041131">
    <property type="entry name" value="RicT_YaaT_fam"/>
    <property type="match status" value="1"/>
</dbReference>
<feature type="compositionally biased region" description="Polar residues" evidence="1">
    <location>
        <begin position="50"/>
        <end position="67"/>
    </location>
</feature>
<dbReference type="PROSITE" id="PS51411">
    <property type="entry name" value="PSP1_C"/>
    <property type="match status" value="1"/>
</dbReference>
<evidence type="ECO:0000313" key="4">
    <source>
        <dbReference type="Proteomes" id="UP000318582"/>
    </source>
</evidence>
<dbReference type="InterPro" id="IPR047767">
    <property type="entry name" value="PSP1-like"/>
</dbReference>
<dbReference type="GO" id="GO:0005737">
    <property type="term" value="C:cytoplasm"/>
    <property type="evidence" value="ECO:0007669"/>
    <property type="project" value="TreeGrafter"/>
</dbReference>
<evidence type="ECO:0000259" key="2">
    <source>
        <dbReference type="PROSITE" id="PS51411"/>
    </source>
</evidence>
<gene>
    <name evidence="3" type="ORF">PhCBS80983_g03107</name>
</gene>
<dbReference type="EMBL" id="QEAQ01000035">
    <property type="protein sequence ID" value="TPX58502.1"/>
    <property type="molecule type" value="Genomic_DNA"/>
</dbReference>
<feature type="region of interest" description="Disordered" evidence="1">
    <location>
        <begin position="41"/>
        <end position="215"/>
    </location>
</feature>
<protein>
    <recommendedName>
        <fullName evidence="2">PSP1 C-terminal domain-containing protein</fullName>
    </recommendedName>
</protein>
<feature type="region of interest" description="Disordered" evidence="1">
    <location>
        <begin position="251"/>
        <end position="328"/>
    </location>
</feature>
<dbReference type="PANTHER" id="PTHR43830:SF3">
    <property type="entry name" value="PROTEIN PSP1"/>
    <property type="match status" value="1"/>
</dbReference>
<dbReference type="AlphaFoldDB" id="A0A507E3W5"/>
<feature type="domain" description="PSP1 C-terminal" evidence="2">
    <location>
        <begin position="581"/>
        <end position="666"/>
    </location>
</feature>
<feature type="compositionally biased region" description="Low complexity" evidence="1">
    <location>
        <begin position="18"/>
        <end position="29"/>
    </location>
</feature>
<dbReference type="InterPro" id="IPR007557">
    <property type="entry name" value="PSP1_C"/>
</dbReference>
<feature type="compositionally biased region" description="Polar residues" evidence="1">
    <location>
        <begin position="103"/>
        <end position="114"/>
    </location>
</feature>
<keyword evidence="4" id="KW-1185">Reference proteome</keyword>
<feature type="region of interest" description="Disordered" evidence="1">
    <location>
        <begin position="1"/>
        <end position="29"/>
    </location>
</feature>
<accession>A0A507E3W5</accession>
<evidence type="ECO:0000313" key="3">
    <source>
        <dbReference type="EMBL" id="TPX58502.1"/>
    </source>
</evidence>
<dbReference type="Proteomes" id="UP000318582">
    <property type="component" value="Unassembled WGS sequence"/>
</dbReference>
<proteinExistence type="predicted"/>
<sequence>MPVQPPPSDNNPHRRHYSSGSSSSPSARPILAHVAQAAAARSAIKEEQQHWANINKSNTDLGSSSSDIARARKNSLTPSAPGLSMSASGLAQEEAAWKVIGRRSSTSVPAISDTQQDENNRTEQYPQMHDESDDPALSHQRAFRARAASTPNPLMVAENKSSSADYPPGLGPTEPEQSGAGSGTWNGPGMAWGASQSSIWKGTTSASAGSTPIENNKTAYFPSDIASTTASFPSRQYRSFSFSLGSMRGLEPYEEEGGESFDRDRVTTLPLRGGDDNDDDEPYDPMAIPKMRSRSKSSSEIYGLLSGQESRYTYPPDRSASPVSPPGAGDYGDVNSIWAATQGTAAGRAHDAATAMMHRRPSAQAGVHWESMRGNGQGNDNGMGGPSADQLDRYRQQRRFSHAPGLYNDFSQQMMSSRPQGDHADISPYDLARRRHSLAGPLYGSSAPDFLSAGMDRLGLDDPSDTPFLDEIDDYFENTKRRTKAWVEAGKNLQAQSYSHQWPLYVVEFKAGRTDFFHVTDMSGMPIKKGDLVIVEADRGKDLGKVIQDNIQSVQQLQLYQAQHADTLVDSHSVNKEVHPKRIFRSAAPSEVTMLVSKSQDEAKAMALCQTKIRQKKMPMEIVDAEYQWDRRKLTFYFVADRRIDFRELVRELFKIYKTRIWMCVHTMSSHIACVIGA</sequence>
<organism evidence="3 4">
    <name type="scientific">Powellomyces hirtus</name>
    <dbReference type="NCBI Taxonomy" id="109895"/>
    <lineage>
        <taxon>Eukaryota</taxon>
        <taxon>Fungi</taxon>
        <taxon>Fungi incertae sedis</taxon>
        <taxon>Chytridiomycota</taxon>
        <taxon>Chytridiomycota incertae sedis</taxon>
        <taxon>Chytridiomycetes</taxon>
        <taxon>Spizellomycetales</taxon>
        <taxon>Powellomycetaceae</taxon>
        <taxon>Powellomyces</taxon>
    </lineage>
</organism>
<reference evidence="3 4" key="1">
    <citation type="journal article" date="2019" name="Sci. Rep.">
        <title>Comparative genomics of chytrid fungi reveal insights into the obligate biotrophic and pathogenic lifestyle of Synchytrium endobioticum.</title>
        <authorList>
            <person name="van de Vossenberg B.T.L.H."/>
            <person name="Warris S."/>
            <person name="Nguyen H.D.T."/>
            <person name="van Gent-Pelzer M.P.E."/>
            <person name="Joly D.L."/>
            <person name="van de Geest H.C."/>
            <person name="Bonants P.J.M."/>
            <person name="Smith D.S."/>
            <person name="Levesque C.A."/>
            <person name="van der Lee T.A.J."/>
        </authorList>
    </citation>
    <scope>NUCLEOTIDE SEQUENCE [LARGE SCALE GENOMIC DNA]</scope>
    <source>
        <strain evidence="3 4">CBS 809.83</strain>
    </source>
</reference>